<feature type="compositionally biased region" description="Basic and acidic residues" evidence="1">
    <location>
        <begin position="1"/>
        <end position="13"/>
    </location>
</feature>
<feature type="compositionally biased region" description="Low complexity" evidence="1">
    <location>
        <begin position="107"/>
        <end position="118"/>
    </location>
</feature>
<feature type="compositionally biased region" description="Polar residues" evidence="1">
    <location>
        <begin position="97"/>
        <end position="106"/>
    </location>
</feature>
<name>A0A1X2HYW1_9FUNG</name>
<comment type="caution">
    <text evidence="2">The sequence shown here is derived from an EMBL/GenBank/DDBJ whole genome shotgun (WGS) entry which is preliminary data.</text>
</comment>
<reference evidence="2 3" key="1">
    <citation type="submission" date="2016-07" db="EMBL/GenBank/DDBJ databases">
        <title>Pervasive Adenine N6-methylation of Active Genes in Fungi.</title>
        <authorList>
            <consortium name="DOE Joint Genome Institute"/>
            <person name="Mondo S.J."/>
            <person name="Dannebaum R.O."/>
            <person name="Kuo R.C."/>
            <person name="Labutti K."/>
            <person name="Haridas S."/>
            <person name="Kuo A."/>
            <person name="Salamov A."/>
            <person name="Ahrendt S.R."/>
            <person name="Lipzen A."/>
            <person name="Sullivan W."/>
            <person name="Andreopoulos W.B."/>
            <person name="Clum A."/>
            <person name="Lindquist E."/>
            <person name="Daum C."/>
            <person name="Ramamoorthy G.K."/>
            <person name="Gryganskyi A."/>
            <person name="Culley D."/>
            <person name="Magnuson J.K."/>
            <person name="James T.Y."/>
            <person name="O'Malley M.A."/>
            <person name="Stajich J.E."/>
            <person name="Spatafora J.W."/>
            <person name="Visel A."/>
            <person name="Grigoriev I.V."/>
        </authorList>
    </citation>
    <scope>NUCLEOTIDE SEQUENCE [LARGE SCALE GENOMIC DNA]</scope>
    <source>
        <strain evidence="2 3">NRRL 1336</strain>
    </source>
</reference>
<feature type="compositionally biased region" description="Polar residues" evidence="1">
    <location>
        <begin position="39"/>
        <end position="62"/>
    </location>
</feature>
<proteinExistence type="predicted"/>
<feature type="compositionally biased region" description="Basic and acidic residues" evidence="1">
    <location>
        <begin position="475"/>
        <end position="485"/>
    </location>
</feature>
<keyword evidence="3" id="KW-1185">Reference proteome</keyword>
<accession>A0A1X2HYW1</accession>
<dbReference type="OrthoDB" id="2368002at2759"/>
<dbReference type="AlphaFoldDB" id="A0A1X2HYW1"/>
<feature type="compositionally biased region" description="Low complexity" evidence="1">
    <location>
        <begin position="494"/>
        <end position="505"/>
    </location>
</feature>
<evidence type="ECO:0000313" key="2">
    <source>
        <dbReference type="EMBL" id="ORZ05478.1"/>
    </source>
</evidence>
<evidence type="ECO:0000313" key="3">
    <source>
        <dbReference type="Proteomes" id="UP000193560"/>
    </source>
</evidence>
<feature type="region of interest" description="Disordered" evidence="1">
    <location>
        <begin position="467"/>
        <end position="505"/>
    </location>
</feature>
<evidence type="ECO:0000256" key="1">
    <source>
        <dbReference type="SAM" id="MobiDB-lite"/>
    </source>
</evidence>
<feature type="compositionally biased region" description="Low complexity" evidence="1">
    <location>
        <begin position="63"/>
        <end position="91"/>
    </location>
</feature>
<protein>
    <submittedName>
        <fullName evidence="2">Uncharacterized protein</fullName>
    </submittedName>
</protein>
<sequence>MAEIRKASLENKRASQHANEVSVTEETDKALISEKLDSISINQQQQSADDTKISTLETTQNQDSATSPTTPTVTADANATTTTSANNTNSPPRSPHTGASETLENQSSTSSTAPATNSIENGDGQGQDNNSDSNLEEKKPVDPPAAPQVHPLVAQLKQQLYQQRHVLDHLEVERSQYRLDNQSLKDRIGQMKTKVQQRTEAQQQLENNYREHLQSMRATPDDLASISAKLKQLKKKIRELADELLEQADPVTATNALRTFWLNLHDCIEGMGNPLPLHRVRMLTEKFMMDVLVQNMNLNMFPGLAISDHYNDLSFWLEKYDTTFASTRLRQEMALVMVKKNTSGSDIHRKLHEAVQSNWKFLYGGLIKAYPFVYQYDKHEPDTQKHYGAKVQILVEHAMTLGFAMKGQEVDVAAAETRERAQLFDGSLMVDEDGQTSGVVDFCVCPPFVVYGPTVYTLEKGRVLCSPAPASSKPSDGKDTKDAYKTDSPTNAVPTSTNNTSPIST</sequence>
<dbReference type="STRING" id="90262.A0A1X2HYW1"/>
<gene>
    <name evidence="2" type="ORF">BCR42DRAFT_384628</name>
</gene>
<feature type="region of interest" description="Disordered" evidence="1">
    <location>
        <begin position="1"/>
        <end position="147"/>
    </location>
</feature>
<dbReference type="Proteomes" id="UP000193560">
    <property type="component" value="Unassembled WGS sequence"/>
</dbReference>
<organism evidence="2 3">
    <name type="scientific">Absidia repens</name>
    <dbReference type="NCBI Taxonomy" id="90262"/>
    <lineage>
        <taxon>Eukaryota</taxon>
        <taxon>Fungi</taxon>
        <taxon>Fungi incertae sedis</taxon>
        <taxon>Mucoromycota</taxon>
        <taxon>Mucoromycotina</taxon>
        <taxon>Mucoromycetes</taxon>
        <taxon>Mucorales</taxon>
        <taxon>Cunninghamellaceae</taxon>
        <taxon>Absidia</taxon>
    </lineage>
</organism>
<dbReference type="EMBL" id="MCGE01000044">
    <property type="protein sequence ID" value="ORZ05478.1"/>
    <property type="molecule type" value="Genomic_DNA"/>
</dbReference>
<feature type="compositionally biased region" description="Basic and acidic residues" evidence="1">
    <location>
        <begin position="26"/>
        <end position="37"/>
    </location>
</feature>